<dbReference type="GO" id="GO:0005739">
    <property type="term" value="C:mitochondrion"/>
    <property type="evidence" value="ECO:0007669"/>
    <property type="project" value="UniProtKB-SubCell"/>
</dbReference>
<evidence type="ECO:0000259" key="5">
    <source>
        <dbReference type="Pfam" id="PF07727"/>
    </source>
</evidence>
<dbReference type="InterPro" id="IPR013103">
    <property type="entry name" value="RVT_2"/>
</dbReference>
<sequence>MTADAQLKRKKKRKLDPRAFVGYLVGYNSTNIFRIWIPLLRKVISTRDVIFDEFSFFDGKRDQQPLLHSQRQLIQKIQIPPSQQSQEEVLDEETEEETDVEAVEDNADFEEEEEEKAARSDDLDEEGDYRKAVELEYAYLPTPPLTEQEEDLEAAFSEEEVVYMRLPPGFQQPGKVLRLRKALYGLRRSPLLWQQHLTGSLEALGFTKVPQEPCIMQKDKITVFFYVDDIIWAYPKEEEAAAREAIRGLQQRYKMTRLGEPKWFLGIRILRNRSQRTIWLTQDAYIDKIFDLPLKPILPAE</sequence>
<keyword evidence="4" id="KW-0472">Membrane</keyword>
<feature type="region of interest" description="Disordered" evidence="3">
    <location>
        <begin position="80"/>
        <end position="125"/>
    </location>
</feature>
<dbReference type="OrthoDB" id="4363633at2759"/>
<dbReference type="GO" id="GO:0003964">
    <property type="term" value="F:RNA-directed DNA polymerase activity"/>
    <property type="evidence" value="ECO:0007669"/>
    <property type="project" value="UniProtKB-KW"/>
</dbReference>
<name>A0A9P8SLQ7_9HYPO</name>
<keyword evidence="4" id="KW-0812">Transmembrane</keyword>
<evidence type="ECO:0000313" key="8">
    <source>
        <dbReference type="Proteomes" id="UP000824596"/>
    </source>
</evidence>
<evidence type="ECO:0000256" key="1">
    <source>
        <dbReference type="ARBA" id="ARBA00004173"/>
    </source>
</evidence>
<dbReference type="SUPFAM" id="SSF56672">
    <property type="entry name" value="DNA/RNA polymerases"/>
    <property type="match status" value="1"/>
</dbReference>
<feature type="compositionally biased region" description="Acidic residues" evidence="3">
    <location>
        <begin position="88"/>
        <end position="115"/>
    </location>
</feature>
<feature type="domain" description="Reverse transcriptase Ty1/copia-type" evidence="5">
    <location>
        <begin position="158"/>
        <end position="290"/>
    </location>
</feature>
<evidence type="ECO:0000256" key="2">
    <source>
        <dbReference type="ARBA" id="ARBA00023128"/>
    </source>
</evidence>
<dbReference type="Proteomes" id="UP000824596">
    <property type="component" value="Unassembled WGS sequence"/>
</dbReference>
<keyword evidence="4" id="KW-1133">Transmembrane helix</keyword>
<feature type="transmembrane region" description="Helical" evidence="4">
    <location>
        <begin position="20"/>
        <end position="37"/>
    </location>
</feature>
<evidence type="ECO:0000313" key="7">
    <source>
        <dbReference type="EMBL" id="KAH0967201.1"/>
    </source>
</evidence>
<gene>
    <name evidence="7" type="ORF">HRG_02610</name>
</gene>
<comment type="subcellular location">
    <subcellularLocation>
        <location evidence="1">Mitochondrion</location>
    </subcellularLocation>
</comment>
<dbReference type="EMBL" id="JAIZPD010000002">
    <property type="protein sequence ID" value="KAH0967201.1"/>
    <property type="molecule type" value="Genomic_DNA"/>
</dbReference>
<keyword evidence="2" id="KW-0496">Mitochondrion</keyword>
<reference evidence="7" key="1">
    <citation type="submission" date="2021-09" db="EMBL/GenBank/DDBJ databases">
        <title>A high-quality genome of the endoparasitic fungus Hirsutella rhossiliensis with a comparison of Hirsutella genomes reveals transposable elements contributing to genome size variation.</title>
        <authorList>
            <person name="Lin R."/>
            <person name="Jiao Y."/>
            <person name="Sun X."/>
            <person name="Ling J."/>
            <person name="Xie B."/>
            <person name="Cheng X."/>
        </authorList>
    </citation>
    <scope>NUCLEOTIDE SEQUENCE</scope>
    <source>
        <strain evidence="7">HR02</strain>
    </source>
</reference>
<evidence type="ECO:0000256" key="4">
    <source>
        <dbReference type="SAM" id="Phobius"/>
    </source>
</evidence>
<dbReference type="InterPro" id="IPR043502">
    <property type="entry name" value="DNA/RNA_pol_sf"/>
</dbReference>
<dbReference type="AlphaFoldDB" id="A0A9P8SLQ7"/>
<proteinExistence type="predicted"/>
<keyword evidence="8" id="KW-1185">Reference proteome</keyword>
<evidence type="ECO:0000256" key="3">
    <source>
        <dbReference type="SAM" id="MobiDB-lite"/>
    </source>
</evidence>
<keyword evidence="7" id="KW-0695">RNA-directed DNA polymerase</keyword>
<dbReference type="InterPro" id="IPR057670">
    <property type="entry name" value="SH3_retrovirus"/>
</dbReference>
<keyword evidence="7" id="KW-0808">Transferase</keyword>
<dbReference type="GeneID" id="68351739"/>
<keyword evidence="7" id="KW-0548">Nucleotidyltransferase</keyword>
<dbReference type="Pfam" id="PF07727">
    <property type="entry name" value="RVT_2"/>
    <property type="match status" value="1"/>
</dbReference>
<evidence type="ECO:0000259" key="6">
    <source>
        <dbReference type="Pfam" id="PF25597"/>
    </source>
</evidence>
<organism evidence="7 8">
    <name type="scientific">Hirsutella rhossiliensis</name>
    <dbReference type="NCBI Taxonomy" id="111463"/>
    <lineage>
        <taxon>Eukaryota</taxon>
        <taxon>Fungi</taxon>
        <taxon>Dikarya</taxon>
        <taxon>Ascomycota</taxon>
        <taxon>Pezizomycotina</taxon>
        <taxon>Sordariomycetes</taxon>
        <taxon>Hypocreomycetidae</taxon>
        <taxon>Hypocreales</taxon>
        <taxon>Ophiocordycipitaceae</taxon>
        <taxon>Hirsutella</taxon>
    </lineage>
</organism>
<dbReference type="RefSeq" id="XP_044724714.1">
    <property type="nucleotide sequence ID" value="XM_044861081.1"/>
</dbReference>
<dbReference type="Pfam" id="PF25597">
    <property type="entry name" value="SH3_retrovirus"/>
    <property type="match status" value="1"/>
</dbReference>
<feature type="domain" description="Retroviral polymerase SH3-like" evidence="6">
    <location>
        <begin position="7"/>
        <end position="62"/>
    </location>
</feature>
<protein>
    <submittedName>
        <fullName evidence="7">Reverse transcriptase (RNA-dependent DNA polymerase) domain-containing protein</fullName>
    </submittedName>
</protein>
<comment type="caution">
    <text evidence="7">The sequence shown here is derived from an EMBL/GenBank/DDBJ whole genome shotgun (WGS) entry which is preliminary data.</text>
</comment>
<accession>A0A9P8SLQ7</accession>